<dbReference type="GO" id="GO:0090560">
    <property type="term" value="F:2-(3-amino-3-carboxypropyl)histidine synthase activity"/>
    <property type="evidence" value="ECO:0007669"/>
    <property type="project" value="UniProtKB-UniRule"/>
</dbReference>
<dbReference type="AlphaFoldDB" id="A0A3S3Q0F4"/>
<evidence type="ECO:0000313" key="12">
    <source>
        <dbReference type="EMBL" id="RWS01078.1"/>
    </source>
</evidence>
<evidence type="ECO:0000256" key="11">
    <source>
        <dbReference type="PIRNR" id="PIRNR004967"/>
    </source>
</evidence>
<evidence type="ECO:0000256" key="9">
    <source>
        <dbReference type="ARBA" id="ARBA00023014"/>
    </source>
</evidence>
<dbReference type="EMBL" id="NCKU01009898">
    <property type="protein sequence ID" value="RWS01078.1"/>
    <property type="molecule type" value="Genomic_DNA"/>
</dbReference>
<keyword evidence="7" id="KW-0479">Metal-binding</keyword>
<dbReference type="OrthoDB" id="1649088at2759"/>
<dbReference type="PIRSF" id="PIRSF004967">
    <property type="entry name" value="DPH1"/>
    <property type="match status" value="1"/>
</dbReference>
<dbReference type="Gene3D" id="3.40.50.11840">
    <property type="entry name" value="Diphthamide synthesis DPH1/DPH2 domain 1"/>
    <property type="match status" value="1"/>
</dbReference>
<keyword evidence="6 11" id="KW-0949">S-adenosyl-L-methionine</keyword>
<evidence type="ECO:0000256" key="7">
    <source>
        <dbReference type="ARBA" id="ARBA00022723"/>
    </source>
</evidence>
<evidence type="ECO:0000256" key="2">
    <source>
        <dbReference type="ARBA" id="ARBA00010173"/>
    </source>
</evidence>
<evidence type="ECO:0000256" key="5">
    <source>
        <dbReference type="ARBA" id="ARBA00022679"/>
    </source>
</evidence>
<comment type="pathway">
    <text evidence="1 11">Protein modification; peptidyl-diphthamide biosynthesis.</text>
</comment>
<gene>
    <name evidence="12" type="ORF">B4U79_06085</name>
</gene>
<keyword evidence="11" id="KW-0004">4Fe-4S</keyword>
<dbReference type="GO" id="GO:0046872">
    <property type="term" value="F:metal ion binding"/>
    <property type="evidence" value="ECO:0007669"/>
    <property type="project" value="UniProtKB-KW"/>
</dbReference>
<keyword evidence="13" id="KW-1185">Reference proteome</keyword>
<dbReference type="SFLD" id="SFLDS00032">
    <property type="entry name" value="Radical_SAM_3-amino-3-carboxyp"/>
    <property type="match status" value="1"/>
</dbReference>
<dbReference type="PANTHER" id="PTHR10762:SF1">
    <property type="entry name" value="2-(3-AMINO-3-CARBOXYPROPYL)HISTIDINE SYNTHASE SUBUNIT 1"/>
    <property type="match status" value="1"/>
</dbReference>
<evidence type="ECO:0000256" key="8">
    <source>
        <dbReference type="ARBA" id="ARBA00023004"/>
    </source>
</evidence>
<dbReference type="Gene3D" id="3.40.50.11860">
    <property type="entry name" value="Diphthamide synthesis DPH1/DPH2 domain 3"/>
    <property type="match status" value="1"/>
</dbReference>
<dbReference type="STRING" id="1965070.A0A3S3Q0F4"/>
<protein>
    <recommendedName>
        <fullName evidence="4 11">2-(3-amino-3-carboxypropyl)histidine synthase subunit 1</fullName>
        <ecNumber evidence="3 11">2.5.1.108</ecNumber>
    </recommendedName>
</protein>
<comment type="similarity">
    <text evidence="2 11">Belongs to the DPH1/DPH2 family. DPH1 subfamily.</text>
</comment>
<name>A0A3S3Q0F4_9ACAR</name>
<dbReference type="EC" id="2.5.1.108" evidence="3 11"/>
<evidence type="ECO:0000256" key="6">
    <source>
        <dbReference type="ARBA" id="ARBA00022691"/>
    </source>
</evidence>
<dbReference type="GO" id="GO:0017183">
    <property type="term" value="P:protein histidyl modification to diphthamide"/>
    <property type="evidence" value="ECO:0007669"/>
    <property type="project" value="UniProtKB-UniRule"/>
</dbReference>
<sequence>MSGERTIAAKPYDERKVLRRNVNQIPEEIANDMCLNEKIAALLPSNYNFEIHKIIWRLKQANVARVALQFPEGLIIFATSIAEIISAFLGIEVIILGDVTYGACCVDDYVASLNGCTFIIHFAHSCLVPLNIMINSIKVLYIFVDIKFDIFHCINTIKANFNTELNEPIAMSSTIQFVSSIHSIAKVLKNDHNYNMIIPSVKPLSPGEVLGCTSPKLDSNVNKIIFVADGRFHLESIMINNPKGKEFYKYNPYNKEITREYYDFDKMIQQREHAISKAIDVFKRNGTIGIILGTLGRQGNATVFKSIENKIKLKANHCSVIKILIPEIKPHLLNAFEDSIDIWVQTSCPRLSIDWGNDFVHKPLLTTYELNLALNLVKGVKESGIILSERNDVSLYPMDFYATNSLGNWTPNHKCNSTCSCNDL</sequence>
<organism evidence="12 13">
    <name type="scientific">Dinothrombium tinctorium</name>
    <dbReference type="NCBI Taxonomy" id="1965070"/>
    <lineage>
        <taxon>Eukaryota</taxon>
        <taxon>Metazoa</taxon>
        <taxon>Ecdysozoa</taxon>
        <taxon>Arthropoda</taxon>
        <taxon>Chelicerata</taxon>
        <taxon>Arachnida</taxon>
        <taxon>Acari</taxon>
        <taxon>Acariformes</taxon>
        <taxon>Trombidiformes</taxon>
        <taxon>Prostigmata</taxon>
        <taxon>Anystina</taxon>
        <taxon>Parasitengona</taxon>
        <taxon>Trombidioidea</taxon>
        <taxon>Trombidiidae</taxon>
        <taxon>Dinothrombium</taxon>
    </lineage>
</organism>
<dbReference type="Gene3D" id="3.40.50.11850">
    <property type="entry name" value="Diphthamide synthesis DPH1/DPH2 domain 2"/>
    <property type="match status" value="1"/>
</dbReference>
<dbReference type="FunFam" id="3.40.50.11840:FF:000001">
    <property type="entry name" value="2-(3-amino-3-carboxypropyl)histidine synthase subunit 1"/>
    <property type="match status" value="1"/>
</dbReference>
<keyword evidence="9" id="KW-0411">Iron-sulfur</keyword>
<dbReference type="InterPro" id="IPR042265">
    <property type="entry name" value="DPH1/DPH2_3"/>
</dbReference>
<comment type="caution">
    <text evidence="12">The sequence shown here is derived from an EMBL/GenBank/DDBJ whole genome shotgun (WGS) entry which is preliminary data.</text>
</comment>
<evidence type="ECO:0000256" key="1">
    <source>
        <dbReference type="ARBA" id="ARBA00005156"/>
    </source>
</evidence>
<dbReference type="GO" id="GO:0051539">
    <property type="term" value="F:4 iron, 4 sulfur cluster binding"/>
    <property type="evidence" value="ECO:0007669"/>
    <property type="project" value="UniProtKB-UniRule"/>
</dbReference>
<dbReference type="Proteomes" id="UP000285301">
    <property type="component" value="Unassembled WGS sequence"/>
</dbReference>
<evidence type="ECO:0000313" key="13">
    <source>
        <dbReference type="Proteomes" id="UP000285301"/>
    </source>
</evidence>
<dbReference type="InterPro" id="IPR035435">
    <property type="entry name" value="DPH1/DPH2_euk_archaea"/>
</dbReference>
<comment type="cofactor">
    <cofactor evidence="11">
        <name>[4Fe-4S] cluster</name>
        <dbReference type="ChEBI" id="CHEBI:49883"/>
    </cofactor>
    <text evidence="11">Binds 1 [4Fe-4S] cluster per subunit. The cluster is coordinated with 3 cysteines and an exchangeable S-adenosyl-L-methionine.</text>
</comment>
<keyword evidence="5 11" id="KW-0808">Transferase</keyword>
<dbReference type="InterPro" id="IPR016435">
    <property type="entry name" value="DPH1/DPH2"/>
</dbReference>
<dbReference type="InterPro" id="IPR042263">
    <property type="entry name" value="DPH1/DPH2_1"/>
</dbReference>
<dbReference type="Pfam" id="PF01866">
    <property type="entry name" value="Diphthamide_syn"/>
    <property type="match status" value="1"/>
</dbReference>
<comment type="catalytic activity">
    <reaction evidence="10 11">
        <text>L-histidyl-[translation elongation factor 2] + S-adenosyl-L-methionine = 2-[(3S)-amino-3-carboxypropyl]-L-histidyl-[translation elongation factor 2] + S-methyl-5'-thioadenosine + H(+)</text>
        <dbReference type="Rhea" id="RHEA:36783"/>
        <dbReference type="Rhea" id="RHEA-COMP:9748"/>
        <dbReference type="Rhea" id="RHEA-COMP:9749"/>
        <dbReference type="ChEBI" id="CHEBI:15378"/>
        <dbReference type="ChEBI" id="CHEBI:17509"/>
        <dbReference type="ChEBI" id="CHEBI:29979"/>
        <dbReference type="ChEBI" id="CHEBI:59789"/>
        <dbReference type="ChEBI" id="CHEBI:73995"/>
        <dbReference type="EC" id="2.5.1.108"/>
    </reaction>
</comment>
<dbReference type="UniPathway" id="UPA00559"/>
<proteinExistence type="inferred from homology"/>
<dbReference type="InterPro" id="IPR042264">
    <property type="entry name" value="DPH1/DPH2_2"/>
</dbReference>
<dbReference type="FunFam" id="3.40.50.11850:FF:000001">
    <property type="entry name" value="2-(3-amino-3-carboxypropyl)histidine synthase subunit 1"/>
    <property type="match status" value="1"/>
</dbReference>
<dbReference type="PANTHER" id="PTHR10762">
    <property type="entry name" value="DIPHTHAMIDE BIOSYNTHESIS PROTEIN"/>
    <property type="match status" value="1"/>
</dbReference>
<keyword evidence="8" id="KW-0408">Iron</keyword>
<evidence type="ECO:0000256" key="3">
    <source>
        <dbReference type="ARBA" id="ARBA00012221"/>
    </source>
</evidence>
<accession>A0A3S3Q0F4</accession>
<reference evidence="12 13" key="1">
    <citation type="journal article" date="2018" name="Gigascience">
        <title>Genomes of trombidid mites reveal novel predicted allergens and laterally-transferred genes associated with secondary metabolism.</title>
        <authorList>
            <person name="Dong X."/>
            <person name="Chaisiri K."/>
            <person name="Xia D."/>
            <person name="Armstrong S.D."/>
            <person name="Fang Y."/>
            <person name="Donnelly M.J."/>
            <person name="Kadowaki T."/>
            <person name="McGarry J.W."/>
            <person name="Darby A.C."/>
            <person name="Makepeace B.L."/>
        </authorList>
    </citation>
    <scope>NUCLEOTIDE SEQUENCE [LARGE SCALE GENOMIC DNA]</scope>
    <source>
        <strain evidence="12">UoL-WK</strain>
    </source>
</reference>
<comment type="function">
    <text evidence="11">Catalyzes the first step of diphthamide biosynthesis, a post-translational modification of histidine which occurs in elongation factor 2.</text>
</comment>
<evidence type="ECO:0000256" key="10">
    <source>
        <dbReference type="ARBA" id="ARBA00048403"/>
    </source>
</evidence>
<dbReference type="NCBIfam" id="TIGR00322">
    <property type="entry name" value="diphth2_R"/>
    <property type="match status" value="1"/>
</dbReference>
<evidence type="ECO:0000256" key="4">
    <source>
        <dbReference type="ARBA" id="ARBA00021915"/>
    </source>
</evidence>